<dbReference type="Gene3D" id="1.10.630.10">
    <property type="entry name" value="Cytochrome P450"/>
    <property type="match status" value="1"/>
</dbReference>
<name>A0A068VFL0_COFCA</name>
<keyword evidence="6 11" id="KW-1133">Transmembrane helix</keyword>
<evidence type="ECO:0000256" key="12">
    <source>
        <dbReference type="SAM" id="SignalP"/>
    </source>
</evidence>
<comment type="subcellular location">
    <subcellularLocation>
        <location evidence="1">Membrane</location>
    </subcellularLocation>
</comment>
<keyword evidence="14" id="KW-1185">Reference proteome</keyword>
<keyword evidence="8" id="KW-0408">Iron</keyword>
<evidence type="ECO:0000256" key="9">
    <source>
        <dbReference type="ARBA" id="ARBA00023033"/>
    </source>
</evidence>
<evidence type="ECO:0000256" key="1">
    <source>
        <dbReference type="ARBA" id="ARBA00004370"/>
    </source>
</evidence>
<dbReference type="GO" id="GO:0005506">
    <property type="term" value="F:iron ion binding"/>
    <property type="evidence" value="ECO:0007669"/>
    <property type="project" value="InterPro"/>
</dbReference>
<evidence type="ECO:0000256" key="11">
    <source>
        <dbReference type="SAM" id="Phobius"/>
    </source>
</evidence>
<feature type="signal peptide" evidence="12">
    <location>
        <begin position="1"/>
        <end position="17"/>
    </location>
</feature>
<keyword evidence="9" id="KW-0503">Monooxygenase</keyword>
<dbReference type="EMBL" id="HG739650">
    <property type="protein sequence ID" value="CDP19605.1"/>
    <property type="molecule type" value="Genomic_DNA"/>
</dbReference>
<evidence type="ECO:0000313" key="13">
    <source>
        <dbReference type="EMBL" id="CDP19605.1"/>
    </source>
</evidence>
<dbReference type="InterPro" id="IPR050665">
    <property type="entry name" value="Cytochrome_P450_Monooxygen"/>
</dbReference>
<accession>A0A068VFL0</accession>
<evidence type="ECO:0000256" key="8">
    <source>
        <dbReference type="ARBA" id="ARBA00023004"/>
    </source>
</evidence>
<dbReference type="PANTHER" id="PTHR24282">
    <property type="entry name" value="CYTOCHROME P450 FAMILY MEMBER"/>
    <property type="match status" value="1"/>
</dbReference>
<evidence type="ECO:0000313" key="14">
    <source>
        <dbReference type="Proteomes" id="UP000295252"/>
    </source>
</evidence>
<keyword evidence="4 11" id="KW-0812">Transmembrane</keyword>
<proteinExistence type="inferred from homology"/>
<keyword evidence="7" id="KW-0560">Oxidoreductase</keyword>
<dbReference type="GO" id="GO:0004497">
    <property type="term" value="F:monooxygenase activity"/>
    <property type="evidence" value="ECO:0007669"/>
    <property type="project" value="UniProtKB-KW"/>
</dbReference>
<organism evidence="13 14">
    <name type="scientific">Coffea canephora</name>
    <name type="common">Robusta coffee</name>
    <dbReference type="NCBI Taxonomy" id="49390"/>
    <lineage>
        <taxon>Eukaryota</taxon>
        <taxon>Viridiplantae</taxon>
        <taxon>Streptophyta</taxon>
        <taxon>Embryophyta</taxon>
        <taxon>Tracheophyta</taxon>
        <taxon>Spermatophyta</taxon>
        <taxon>Magnoliopsida</taxon>
        <taxon>eudicotyledons</taxon>
        <taxon>Gunneridae</taxon>
        <taxon>Pentapetalae</taxon>
        <taxon>asterids</taxon>
        <taxon>lamiids</taxon>
        <taxon>Gentianales</taxon>
        <taxon>Rubiaceae</taxon>
        <taxon>Ixoroideae</taxon>
        <taxon>Gardenieae complex</taxon>
        <taxon>Bertiereae - Coffeeae clade</taxon>
        <taxon>Coffeeae</taxon>
        <taxon>Coffea</taxon>
    </lineage>
</organism>
<gene>
    <name evidence="13" type="ORF">GSCOC_T00000142001</name>
</gene>
<dbReference type="Gramene" id="CDP19605">
    <property type="protein sequence ID" value="CDP19605"/>
    <property type="gene ID" value="GSCOC_T00000142001"/>
</dbReference>
<evidence type="ECO:0000256" key="5">
    <source>
        <dbReference type="ARBA" id="ARBA00022723"/>
    </source>
</evidence>
<dbReference type="Proteomes" id="UP000295252">
    <property type="component" value="Unassembled WGS sequence"/>
</dbReference>
<reference evidence="14" key="1">
    <citation type="journal article" date="2014" name="Science">
        <title>The coffee genome provides insight into the convergent evolution of caffeine biosynthesis.</title>
        <authorList>
            <person name="Denoeud F."/>
            <person name="Carretero-Paulet L."/>
            <person name="Dereeper A."/>
            <person name="Droc G."/>
            <person name="Guyot R."/>
            <person name="Pietrella M."/>
            <person name="Zheng C."/>
            <person name="Alberti A."/>
            <person name="Anthony F."/>
            <person name="Aprea G."/>
            <person name="Aury J.M."/>
            <person name="Bento P."/>
            <person name="Bernard M."/>
            <person name="Bocs S."/>
            <person name="Campa C."/>
            <person name="Cenci A."/>
            <person name="Combes M.C."/>
            <person name="Crouzillat D."/>
            <person name="Da Silva C."/>
            <person name="Daddiego L."/>
            <person name="De Bellis F."/>
            <person name="Dussert S."/>
            <person name="Garsmeur O."/>
            <person name="Gayraud T."/>
            <person name="Guignon V."/>
            <person name="Jahn K."/>
            <person name="Jamilloux V."/>
            <person name="Joet T."/>
            <person name="Labadie K."/>
            <person name="Lan T."/>
            <person name="Leclercq J."/>
            <person name="Lepelley M."/>
            <person name="Leroy T."/>
            <person name="Li L.T."/>
            <person name="Librado P."/>
            <person name="Lopez L."/>
            <person name="Munoz A."/>
            <person name="Noel B."/>
            <person name="Pallavicini A."/>
            <person name="Perrotta G."/>
            <person name="Poncet V."/>
            <person name="Pot D."/>
            <person name="Priyono X."/>
            <person name="Rigoreau M."/>
            <person name="Rouard M."/>
            <person name="Rozas J."/>
            <person name="Tranchant-Dubreuil C."/>
            <person name="VanBuren R."/>
            <person name="Zhang Q."/>
            <person name="Andrade A.C."/>
            <person name="Argout X."/>
            <person name="Bertrand B."/>
            <person name="de Kochko A."/>
            <person name="Graziosi G."/>
            <person name="Henry R.J."/>
            <person name="Jayarama X."/>
            <person name="Ming R."/>
            <person name="Nagai C."/>
            <person name="Rounsley S."/>
            <person name="Sankoff D."/>
            <person name="Giuliano G."/>
            <person name="Albert V.A."/>
            <person name="Wincker P."/>
            <person name="Lashermes P."/>
        </authorList>
    </citation>
    <scope>NUCLEOTIDE SEQUENCE [LARGE SCALE GENOMIC DNA]</scope>
    <source>
        <strain evidence="14">cv. DH200-94</strain>
    </source>
</reference>
<dbReference type="GO" id="GO:0020037">
    <property type="term" value="F:heme binding"/>
    <property type="evidence" value="ECO:0007669"/>
    <property type="project" value="InterPro"/>
</dbReference>
<keyword evidence="12" id="KW-0732">Signal</keyword>
<evidence type="ECO:0000256" key="4">
    <source>
        <dbReference type="ARBA" id="ARBA00022692"/>
    </source>
</evidence>
<sequence length="182" mass="20463">MCIGQNFALLGAKMALALILQRFSFELSPLYTHAPYLFLTLLQPQYGARLIMKKLSYKPANCFDYCRKKKAGTMLFGNFGQKLQAVSQQPLFYFFKSAGLTLRFLIKNFCSRSWGSPAPLAQKSCQEISFQAMGFTCFFPLLSFSFLFFSFFPDRIMEDTRALICSPLSSPLLGGPQESGSA</sequence>
<protein>
    <submittedName>
        <fullName evidence="13">DH200=94 genomic scaffold, scaffold_566</fullName>
    </submittedName>
</protein>
<evidence type="ECO:0000256" key="3">
    <source>
        <dbReference type="ARBA" id="ARBA00022617"/>
    </source>
</evidence>
<feature type="transmembrane region" description="Helical" evidence="11">
    <location>
        <begin position="132"/>
        <end position="152"/>
    </location>
</feature>
<dbReference type="GO" id="GO:0016705">
    <property type="term" value="F:oxidoreductase activity, acting on paired donors, with incorporation or reduction of molecular oxygen"/>
    <property type="evidence" value="ECO:0007669"/>
    <property type="project" value="InterPro"/>
</dbReference>
<keyword evidence="10 11" id="KW-0472">Membrane</keyword>
<feature type="chain" id="PRO_5001658879" evidence="12">
    <location>
        <begin position="18"/>
        <end position="182"/>
    </location>
</feature>
<keyword evidence="3" id="KW-0349">Heme</keyword>
<dbReference type="AlphaFoldDB" id="A0A068VFL0"/>
<evidence type="ECO:0000256" key="10">
    <source>
        <dbReference type="ARBA" id="ARBA00023136"/>
    </source>
</evidence>
<dbReference type="PANTHER" id="PTHR24282:SF254">
    <property type="entry name" value="CYTOCHROME P450 CYP72A219-LIKE"/>
    <property type="match status" value="1"/>
</dbReference>
<dbReference type="STRING" id="49390.A0A068VFL0"/>
<dbReference type="InParanoid" id="A0A068VFL0"/>
<comment type="similarity">
    <text evidence="2">Belongs to the cytochrome P450 family.</text>
</comment>
<dbReference type="InterPro" id="IPR036396">
    <property type="entry name" value="Cyt_P450_sf"/>
</dbReference>
<dbReference type="SUPFAM" id="SSF48264">
    <property type="entry name" value="Cytochrome P450"/>
    <property type="match status" value="1"/>
</dbReference>
<keyword evidence="5" id="KW-0479">Metal-binding</keyword>
<evidence type="ECO:0000256" key="6">
    <source>
        <dbReference type="ARBA" id="ARBA00022989"/>
    </source>
</evidence>
<evidence type="ECO:0000256" key="7">
    <source>
        <dbReference type="ARBA" id="ARBA00023002"/>
    </source>
</evidence>
<dbReference type="GO" id="GO:0016020">
    <property type="term" value="C:membrane"/>
    <property type="evidence" value="ECO:0007669"/>
    <property type="project" value="UniProtKB-SubCell"/>
</dbReference>
<evidence type="ECO:0000256" key="2">
    <source>
        <dbReference type="ARBA" id="ARBA00010617"/>
    </source>
</evidence>